<keyword evidence="10" id="KW-0966">Cell projection</keyword>
<keyword evidence="5" id="KW-0805">Transcription regulation</keyword>
<reference evidence="10 11" key="1">
    <citation type="submission" date="2020-08" db="EMBL/GenBank/DDBJ databases">
        <title>Genomic Encyclopedia of Type Strains, Phase IV (KMG-IV): sequencing the most valuable type-strain genomes for metagenomic binning, comparative biology and taxonomic classification.</title>
        <authorList>
            <person name="Goeker M."/>
        </authorList>
    </citation>
    <scope>NUCLEOTIDE SEQUENCE [LARGE SCALE GENOMIC DNA]</scope>
    <source>
        <strain evidence="10 11">DSM 17328</strain>
    </source>
</reference>
<organism evidence="10 11">
    <name type="scientific">Sphingosinicella soli</name>
    <dbReference type="NCBI Taxonomy" id="333708"/>
    <lineage>
        <taxon>Bacteria</taxon>
        <taxon>Pseudomonadati</taxon>
        <taxon>Pseudomonadota</taxon>
        <taxon>Alphaproteobacteria</taxon>
        <taxon>Sphingomonadales</taxon>
        <taxon>Sphingosinicellaceae</taxon>
        <taxon>Sphingosinicella</taxon>
    </lineage>
</organism>
<evidence type="ECO:0000259" key="9">
    <source>
        <dbReference type="Pfam" id="PF04316"/>
    </source>
</evidence>
<protein>
    <recommendedName>
        <fullName evidence="2">Negative regulator of flagellin synthesis</fullName>
    </recommendedName>
    <alternativeName>
        <fullName evidence="8">Anti-sigma-28 factor</fullName>
    </alternativeName>
</protein>
<evidence type="ECO:0000256" key="4">
    <source>
        <dbReference type="ARBA" id="ARBA00022795"/>
    </source>
</evidence>
<evidence type="ECO:0000256" key="3">
    <source>
        <dbReference type="ARBA" id="ARBA00022491"/>
    </source>
</evidence>
<comment type="function">
    <text evidence="7">Responsible for the coupling of flagellin expression to flagellar assembly by preventing expression of the flagellin genes when a component of the middle class of proteins is defective. It negatively regulates flagellar genes by inhibiting the activity of FliA by directly binding to FliA.</text>
</comment>
<dbReference type="AlphaFoldDB" id="A0A7W7B2J5"/>
<dbReference type="SUPFAM" id="SSF101498">
    <property type="entry name" value="Anti-sigma factor FlgM"/>
    <property type="match status" value="1"/>
</dbReference>
<evidence type="ECO:0000256" key="1">
    <source>
        <dbReference type="ARBA" id="ARBA00005322"/>
    </source>
</evidence>
<dbReference type="GO" id="GO:0045892">
    <property type="term" value="P:negative regulation of DNA-templated transcription"/>
    <property type="evidence" value="ECO:0007669"/>
    <property type="project" value="InterPro"/>
</dbReference>
<sequence>MVDGISGRPAGLNGASVLLDPAAAKAAGAAKTATAEAAPTPARAELSALASAARDAAAAPVDNARVAELRAAIASGSYTVDPEQIARKMVDLDLGWASQ</sequence>
<feature type="domain" description="Anti-sigma-28 factor FlgM C-terminal" evidence="9">
    <location>
        <begin position="47"/>
        <end position="91"/>
    </location>
</feature>
<keyword evidence="10" id="KW-0282">Flagellum</keyword>
<dbReference type="EMBL" id="JACHNZ010000028">
    <property type="protein sequence ID" value="MBB4632832.1"/>
    <property type="molecule type" value="Genomic_DNA"/>
</dbReference>
<proteinExistence type="inferred from homology"/>
<name>A0A7W7B2J5_9SPHN</name>
<evidence type="ECO:0000256" key="6">
    <source>
        <dbReference type="ARBA" id="ARBA00023163"/>
    </source>
</evidence>
<dbReference type="InterPro" id="IPR007412">
    <property type="entry name" value="FlgM"/>
</dbReference>
<accession>A0A7W7B2J5</accession>
<keyword evidence="10" id="KW-0969">Cilium</keyword>
<dbReference type="Pfam" id="PF04316">
    <property type="entry name" value="FlgM"/>
    <property type="match status" value="1"/>
</dbReference>
<dbReference type="NCBIfam" id="TIGR03824">
    <property type="entry name" value="FlgM_jcvi"/>
    <property type="match status" value="1"/>
</dbReference>
<gene>
    <name evidence="10" type="ORF">GGQ98_002459</name>
</gene>
<evidence type="ECO:0000256" key="8">
    <source>
        <dbReference type="ARBA" id="ARBA00030117"/>
    </source>
</evidence>
<keyword evidence="6" id="KW-0804">Transcription</keyword>
<keyword evidence="11" id="KW-1185">Reference proteome</keyword>
<comment type="similarity">
    <text evidence="1">Belongs to the FlgM family.</text>
</comment>
<dbReference type="GO" id="GO:0044781">
    <property type="term" value="P:bacterial-type flagellum organization"/>
    <property type="evidence" value="ECO:0007669"/>
    <property type="project" value="UniProtKB-KW"/>
</dbReference>
<evidence type="ECO:0000256" key="2">
    <source>
        <dbReference type="ARBA" id="ARBA00017823"/>
    </source>
</evidence>
<evidence type="ECO:0000313" key="11">
    <source>
        <dbReference type="Proteomes" id="UP000566324"/>
    </source>
</evidence>
<dbReference type="InterPro" id="IPR031316">
    <property type="entry name" value="FlgM_C"/>
</dbReference>
<dbReference type="InterPro" id="IPR035890">
    <property type="entry name" value="Anti-sigma-28_factor_FlgM_sf"/>
</dbReference>
<keyword evidence="3" id="KW-0678">Repressor</keyword>
<keyword evidence="4" id="KW-1005">Bacterial flagellum biogenesis</keyword>
<dbReference type="Proteomes" id="UP000566324">
    <property type="component" value="Unassembled WGS sequence"/>
</dbReference>
<evidence type="ECO:0000313" key="10">
    <source>
        <dbReference type="EMBL" id="MBB4632832.1"/>
    </source>
</evidence>
<comment type="caution">
    <text evidence="10">The sequence shown here is derived from an EMBL/GenBank/DDBJ whole genome shotgun (WGS) entry which is preliminary data.</text>
</comment>
<dbReference type="RefSeq" id="WP_184069893.1">
    <property type="nucleotide sequence ID" value="NZ_JACHNZ010000028.1"/>
</dbReference>
<evidence type="ECO:0000256" key="5">
    <source>
        <dbReference type="ARBA" id="ARBA00023015"/>
    </source>
</evidence>
<evidence type="ECO:0000256" key="7">
    <source>
        <dbReference type="ARBA" id="ARBA00024739"/>
    </source>
</evidence>